<evidence type="ECO:0000313" key="3">
    <source>
        <dbReference type="Proteomes" id="UP000009168"/>
    </source>
</evidence>
<organism evidence="2 3">
    <name type="scientific">Tetrahymena thermophila (strain SB210)</name>
    <dbReference type="NCBI Taxonomy" id="312017"/>
    <lineage>
        <taxon>Eukaryota</taxon>
        <taxon>Sar</taxon>
        <taxon>Alveolata</taxon>
        <taxon>Ciliophora</taxon>
        <taxon>Intramacronucleata</taxon>
        <taxon>Oligohymenophorea</taxon>
        <taxon>Hymenostomatida</taxon>
        <taxon>Tetrahymenina</taxon>
        <taxon>Tetrahymenidae</taxon>
        <taxon>Tetrahymena</taxon>
    </lineage>
</organism>
<sequence>MNIFNKLITQIQEFEKSNLLLEENNPSSFTWYHNRLNHKAPKNFEIKVTELRPFTFNNSRNLWVWFKNLVVPTIRLSASFNNSNNSILNSSSNQKCTPPQLYAKALCLKKLENNQFEEVLLSGKNNEKFNKDMCLIQGIKYSETTFVSRSQYFRMVILVSAGQKVDEITDLQDLEDIIISPPIYVEARQKFWLARQSIYENYDPFPSEIIEKKYEFYSKQSNEKSILSDDVASLYNYFLNPYIRHKSVNPLFLSLKFPRALNMYFNKDYIPDEYFDQNRQLINKQFLIFYQKIVYQLLEQTENQSDDQTNNQVPFILLYLNDPSEHQNSLEFDNLSQKISQFLSPLSSSLLNYSAKQPSQIPSNYIKLINIDDMKAAYKISQGTLEKIKVSRSSQSVKNESDNECSQKQEKDNQKQQKQNLKNQKPQQQQQLEQNEVNSSSNQKCCTCQGIIINKKRNLGELSQQNNFQDDSSPKETSTAYSTVVIDLTCRDILQKRVKITIPIYKNDNSSSLKKVQSKKQSDQEYLNYNKICKDLQNKDQSTSLSLSSQKCLDENDIVNQNLIIQEEQTQSQSNQNKGSYLYSNNSISFNREKMSSESQTPVLKDTKKSSLSFSSQNTCILDNQFNSYSKIQQSAPLNTQTINPEQQNQYQILFQQNQQTSQNQQQQQYQQQQSSSSQQQQQQIFMQINPLYYQLQNNQQQCQPVNYNPLQIFQYQQMQQVQLNKQVLSLQ</sequence>
<keyword evidence="3" id="KW-1185">Reference proteome</keyword>
<feature type="region of interest" description="Disordered" evidence="1">
    <location>
        <begin position="391"/>
        <end position="436"/>
    </location>
</feature>
<evidence type="ECO:0000256" key="1">
    <source>
        <dbReference type="SAM" id="MobiDB-lite"/>
    </source>
</evidence>
<protein>
    <submittedName>
        <fullName evidence="2">Uncharacterized protein</fullName>
    </submittedName>
</protein>
<accession>Q22SW5</accession>
<name>Q22SW5_TETTS</name>
<gene>
    <name evidence="2" type="ORF">TTHERM_00812660</name>
</gene>
<dbReference type="OrthoDB" id="326266at2759"/>
<dbReference type="InParanoid" id="Q22SW5"/>
<dbReference type="RefSeq" id="XP_001008594.1">
    <property type="nucleotide sequence ID" value="XM_001008594.3"/>
</dbReference>
<feature type="compositionally biased region" description="Low complexity" evidence="1">
    <location>
        <begin position="416"/>
        <end position="436"/>
    </location>
</feature>
<proteinExistence type="predicted"/>
<feature type="compositionally biased region" description="Basic and acidic residues" evidence="1">
    <location>
        <begin position="399"/>
        <end position="415"/>
    </location>
</feature>
<dbReference type="GeneID" id="7832954"/>
<dbReference type="HOGENOM" id="CLU_378815_0_0_1"/>
<dbReference type="KEGG" id="tet:TTHERM_00812660"/>
<reference evidence="3" key="1">
    <citation type="journal article" date="2006" name="PLoS Biol.">
        <title>Macronuclear genome sequence of the ciliate Tetrahymena thermophila, a model eukaryote.</title>
        <authorList>
            <person name="Eisen J.A."/>
            <person name="Coyne R.S."/>
            <person name="Wu M."/>
            <person name="Wu D."/>
            <person name="Thiagarajan M."/>
            <person name="Wortman J.R."/>
            <person name="Badger J.H."/>
            <person name="Ren Q."/>
            <person name="Amedeo P."/>
            <person name="Jones K.M."/>
            <person name="Tallon L.J."/>
            <person name="Delcher A.L."/>
            <person name="Salzberg S.L."/>
            <person name="Silva J.C."/>
            <person name="Haas B.J."/>
            <person name="Majoros W.H."/>
            <person name="Farzad M."/>
            <person name="Carlton J.M."/>
            <person name="Smith R.K. Jr."/>
            <person name="Garg J."/>
            <person name="Pearlman R.E."/>
            <person name="Karrer K.M."/>
            <person name="Sun L."/>
            <person name="Manning G."/>
            <person name="Elde N.C."/>
            <person name="Turkewitz A.P."/>
            <person name="Asai D.J."/>
            <person name="Wilkes D.E."/>
            <person name="Wang Y."/>
            <person name="Cai H."/>
            <person name="Collins K."/>
            <person name="Stewart B.A."/>
            <person name="Lee S.R."/>
            <person name="Wilamowska K."/>
            <person name="Weinberg Z."/>
            <person name="Ruzzo W.L."/>
            <person name="Wloga D."/>
            <person name="Gaertig J."/>
            <person name="Frankel J."/>
            <person name="Tsao C.-C."/>
            <person name="Gorovsky M.A."/>
            <person name="Keeling P.J."/>
            <person name="Waller R.F."/>
            <person name="Patron N.J."/>
            <person name="Cherry J.M."/>
            <person name="Stover N.A."/>
            <person name="Krieger C.J."/>
            <person name="del Toro C."/>
            <person name="Ryder H.F."/>
            <person name="Williamson S.C."/>
            <person name="Barbeau R.A."/>
            <person name="Hamilton E.P."/>
            <person name="Orias E."/>
        </authorList>
    </citation>
    <scope>NUCLEOTIDE SEQUENCE [LARGE SCALE GENOMIC DNA]</scope>
    <source>
        <strain evidence="3">SB210</strain>
    </source>
</reference>
<evidence type="ECO:0000313" key="2">
    <source>
        <dbReference type="EMBL" id="EAR88349.1"/>
    </source>
</evidence>
<dbReference type="AlphaFoldDB" id="Q22SW5"/>
<dbReference type="Proteomes" id="UP000009168">
    <property type="component" value="Unassembled WGS sequence"/>
</dbReference>
<dbReference type="EMBL" id="GG662841">
    <property type="protein sequence ID" value="EAR88349.1"/>
    <property type="molecule type" value="Genomic_DNA"/>
</dbReference>